<organism evidence="1 2">
    <name type="scientific">Streptomyces calvus</name>
    <dbReference type="NCBI Taxonomy" id="67282"/>
    <lineage>
        <taxon>Bacteria</taxon>
        <taxon>Bacillati</taxon>
        <taxon>Actinomycetota</taxon>
        <taxon>Actinomycetes</taxon>
        <taxon>Kitasatosporales</taxon>
        <taxon>Streptomycetaceae</taxon>
        <taxon>Streptomyces</taxon>
    </lineage>
</organism>
<evidence type="ECO:0000313" key="2">
    <source>
        <dbReference type="Proteomes" id="UP000530412"/>
    </source>
</evidence>
<evidence type="ECO:0000313" key="1">
    <source>
        <dbReference type="EMBL" id="MBA8942018.1"/>
    </source>
</evidence>
<reference evidence="1 2" key="1">
    <citation type="submission" date="2020-08" db="EMBL/GenBank/DDBJ databases">
        <title>Genomic Encyclopedia of Type Strains, Phase III (KMG-III): the genomes of soil and plant-associated and newly described type strains.</title>
        <authorList>
            <person name="Whitman W."/>
        </authorList>
    </citation>
    <scope>NUCLEOTIDE SEQUENCE [LARGE SCALE GENOMIC DNA]</scope>
    <source>
        <strain evidence="1 2">CECT 3271</strain>
    </source>
</reference>
<proteinExistence type="predicted"/>
<dbReference type="AlphaFoldDB" id="A0AA40VEZ3"/>
<sequence length="122" mass="12676">MAHSFTLSGSEPQGRVAQHFHLRDALRGALDPLERDAAAAPCVVQGRVGGVDPAGGRPVELDAPEVDPVAGRLWGSSPRPADQYTARVASWENAVCPPAKSVACSLVQRSCDFSVSRAGTGA</sequence>
<accession>A0AA40VEZ3</accession>
<dbReference type="Proteomes" id="UP000530412">
    <property type="component" value="Unassembled WGS sequence"/>
</dbReference>
<name>A0AA40VEZ3_9ACTN</name>
<dbReference type="RefSeq" id="WP_142191953.1">
    <property type="nucleotide sequence ID" value="NZ_BMSU01000005.1"/>
</dbReference>
<gene>
    <name evidence="1" type="ORF">FHS33_000407</name>
</gene>
<protein>
    <submittedName>
        <fullName evidence="1">Uncharacterized protein</fullName>
    </submittedName>
</protein>
<dbReference type="EMBL" id="JACJIE010000001">
    <property type="protein sequence ID" value="MBA8942018.1"/>
    <property type="molecule type" value="Genomic_DNA"/>
</dbReference>
<comment type="caution">
    <text evidence="1">The sequence shown here is derived from an EMBL/GenBank/DDBJ whole genome shotgun (WGS) entry which is preliminary data.</text>
</comment>